<dbReference type="Proteomes" id="UP000245119">
    <property type="component" value="Linkage Group LG5"/>
</dbReference>
<dbReference type="GO" id="GO:0035091">
    <property type="term" value="F:phosphatidylinositol binding"/>
    <property type="evidence" value="ECO:0007669"/>
    <property type="project" value="TreeGrafter"/>
</dbReference>
<evidence type="ECO:0000313" key="4">
    <source>
        <dbReference type="Proteomes" id="UP000245119"/>
    </source>
</evidence>
<dbReference type="OrthoDB" id="1914839at2759"/>
<keyword evidence="4" id="KW-1185">Reference proteome</keyword>
<organism evidence="3 4">
    <name type="scientific">Pomacea canaliculata</name>
    <name type="common">Golden apple snail</name>
    <dbReference type="NCBI Taxonomy" id="400727"/>
    <lineage>
        <taxon>Eukaryota</taxon>
        <taxon>Metazoa</taxon>
        <taxon>Spiralia</taxon>
        <taxon>Lophotrochozoa</taxon>
        <taxon>Mollusca</taxon>
        <taxon>Gastropoda</taxon>
        <taxon>Caenogastropoda</taxon>
        <taxon>Architaenioglossa</taxon>
        <taxon>Ampullarioidea</taxon>
        <taxon>Ampullariidae</taxon>
        <taxon>Pomacea</taxon>
    </lineage>
</organism>
<dbReference type="Gene3D" id="1.25.40.10">
    <property type="entry name" value="Tetratricopeptide repeat domain"/>
    <property type="match status" value="1"/>
</dbReference>
<sequence length="366" mass="41147">MVAEERKQELKEASRALGAKNAAKKKASSCPDYTIDQLLDKTQQLIDEFQYELAQKFCQRALEKDPDNVRALETSGILLLELGNVEAAKQCFGRAVEVCPESGFSKYMYLGQIFQGAQAVDCFQKGIELMLKEKGEKETQEVAAACRGSNEGPSDRDISNAYCSVAELYLTDLCCEEGAEERCEENVEKAVSLDPNNPEALQLKASFLLSKEKLDEAKEIIKHSVSLWLPQLQAEDKCEGDDEEFDPVESCPLSYNTRMQSAKILIEVGEYELATEILELLLDEDEDVPDVWYMLGWANYLQGPDFVVNARHYLTKAKKVYTKGEHEDEELLQHVTELLQELGPGDGEEESEPEGNGEELEIESFR</sequence>
<feature type="region of interest" description="Disordered" evidence="2">
    <location>
        <begin position="341"/>
        <end position="366"/>
    </location>
</feature>
<proteinExistence type="predicted"/>
<accession>A0A2T7PAP4</accession>
<comment type="caution">
    <text evidence="3">The sequence shown here is derived from an EMBL/GenBank/DDBJ whole genome shotgun (WGS) entry which is preliminary data.</text>
</comment>
<dbReference type="SUPFAM" id="SSF48452">
    <property type="entry name" value="TPR-like"/>
    <property type="match status" value="2"/>
</dbReference>
<dbReference type="STRING" id="400727.A0A2T7PAP4"/>
<dbReference type="PANTHER" id="PTHR28654">
    <property type="entry name" value="AXIN INTERACTOR, DORSALIZATION-ASSOCIATED PROTEIN"/>
    <property type="match status" value="1"/>
</dbReference>
<keyword evidence="1" id="KW-0802">TPR repeat</keyword>
<dbReference type="GO" id="GO:0016020">
    <property type="term" value="C:membrane"/>
    <property type="evidence" value="ECO:0007669"/>
    <property type="project" value="TreeGrafter"/>
</dbReference>
<dbReference type="AlphaFoldDB" id="A0A2T7PAP4"/>
<dbReference type="PROSITE" id="PS50005">
    <property type="entry name" value="TPR"/>
    <property type="match status" value="1"/>
</dbReference>
<name>A0A2T7PAP4_POMCA</name>
<evidence type="ECO:0000256" key="2">
    <source>
        <dbReference type="SAM" id="MobiDB-lite"/>
    </source>
</evidence>
<dbReference type="Pfam" id="PF14559">
    <property type="entry name" value="TPR_19"/>
    <property type="match status" value="1"/>
</dbReference>
<evidence type="ECO:0008006" key="5">
    <source>
        <dbReference type="Google" id="ProtNLM"/>
    </source>
</evidence>
<feature type="compositionally biased region" description="Acidic residues" evidence="2">
    <location>
        <begin position="346"/>
        <end position="366"/>
    </location>
</feature>
<evidence type="ECO:0000256" key="1">
    <source>
        <dbReference type="PROSITE-ProRule" id="PRU00339"/>
    </source>
</evidence>
<dbReference type="EMBL" id="PZQS01000005">
    <property type="protein sequence ID" value="PVD30481.1"/>
    <property type="molecule type" value="Genomic_DNA"/>
</dbReference>
<evidence type="ECO:0000313" key="3">
    <source>
        <dbReference type="EMBL" id="PVD30481.1"/>
    </source>
</evidence>
<dbReference type="GO" id="GO:0048264">
    <property type="term" value="P:determination of ventral identity"/>
    <property type="evidence" value="ECO:0007669"/>
    <property type="project" value="TreeGrafter"/>
</dbReference>
<dbReference type="CDD" id="cd24142">
    <property type="entry name" value="ACL4-like"/>
    <property type="match status" value="1"/>
</dbReference>
<dbReference type="Pfam" id="PF13431">
    <property type="entry name" value="TPR_17"/>
    <property type="match status" value="1"/>
</dbReference>
<dbReference type="PANTHER" id="PTHR28654:SF1">
    <property type="entry name" value="AXIN INTERACTOR, DORSALIZATION-ASSOCIATED PROTEIN"/>
    <property type="match status" value="1"/>
</dbReference>
<gene>
    <name evidence="3" type="ORF">C0Q70_09747</name>
</gene>
<feature type="repeat" description="TPR" evidence="1">
    <location>
        <begin position="69"/>
        <end position="102"/>
    </location>
</feature>
<dbReference type="SMART" id="SM00028">
    <property type="entry name" value="TPR"/>
    <property type="match status" value="4"/>
</dbReference>
<protein>
    <recommendedName>
        <fullName evidence="5">Assembly chaperone of rpl4</fullName>
    </recommendedName>
</protein>
<dbReference type="InterPro" id="IPR011990">
    <property type="entry name" value="TPR-like_helical_dom_sf"/>
</dbReference>
<reference evidence="3 4" key="1">
    <citation type="submission" date="2018-04" db="EMBL/GenBank/DDBJ databases">
        <title>The genome of golden apple snail Pomacea canaliculata provides insight into stress tolerance and invasive adaptation.</title>
        <authorList>
            <person name="Liu C."/>
            <person name="Liu B."/>
            <person name="Ren Y."/>
            <person name="Zhang Y."/>
            <person name="Wang H."/>
            <person name="Li S."/>
            <person name="Jiang F."/>
            <person name="Yin L."/>
            <person name="Zhang G."/>
            <person name="Qian W."/>
            <person name="Fan W."/>
        </authorList>
    </citation>
    <scope>NUCLEOTIDE SEQUENCE [LARGE SCALE GENOMIC DNA]</scope>
    <source>
        <strain evidence="3">SZHN2017</strain>
        <tissue evidence="3">Muscle</tissue>
    </source>
</reference>
<dbReference type="InterPro" id="IPR019734">
    <property type="entry name" value="TPR_rpt"/>
</dbReference>